<accession>A0A1M6NQR9</accession>
<name>A0A1M6NQR9_9BRAD</name>
<proteinExistence type="predicted"/>
<reference evidence="1 2" key="1">
    <citation type="submission" date="2016-11" db="EMBL/GenBank/DDBJ databases">
        <authorList>
            <person name="Jaros S."/>
            <person name="Januszkiewicz K."/>
            <person name="Wedrychowicz H."/>
        </authorList>
    </citation>
    <scope>NUCLEOTIDE SEQUENCE [LARGE SCALE GENOMIC DNA]</scope>
    <source>
        <strain evidence="1 2">GAS499</strain>
    </source>
</reference>
<protein>
    <submittedName>
        <fullName evidence="1">Uncharacterized protein</fullName>
    </submittedName>
</protein>
<gene>
    <name evidence="1" type="ORF">SAMN05444159_2081</name>
</gene>
<evidence type="ECO:0000313" key="2">
    <source>
        <dbReference type="Proteomes" id="UP000189935"/>
    </source>
</evidence>
<dbReference type="AlphaFoldDB" id="A0A1M6NQR9"/>
<evidence type="ECO:0000313" key="1">
    <source>
        <dbReference type="EMBL" id="SHJ98091.1"/>
    </source>
</evidence>
<organism evidence="1 2">
    <name type="scientific">Bradyrhizobium lablabi</name>
    <dbReference type="NCBI Taxonomy" id="722472"/>
    <lineage>
        <taxon>Bacteria</taxon>
        <taxon>Pseudomonadati</taxon>
        <taxon>Pseudomonadota</taxon>
        <taxon>Alphaproteobacteria</taxon>
        <taxon>Hyphomicrobiales</taxon>
        <taxon>Nitrobacteraceae</taxon>
        <taxon>Bradyrhizobium</taxon>
    </lineage>
</organism>
<sequence>MRRSNPAFCVPAPQLDCFRLRSSSYGGQVAEPVIGRRFAPTRWLAMTMRERRPFPSPPGEGASSSWQTRSPILTIFWHCGARQFSSRTGPEAPSGNEPSMVLAEDRASKGSGNADSQPNVWSSGEIGRYRRCPRDSGCVPAHPASRRASASYLPLRAVWAICAWALRGCARSPEPFSAKTTAHQIQGISR</sequence>
<dbReference type="Proteomes" id="UP000189935">
    <property type="component" value="Chromosome I"/>
</dbReference>
<dbReference type="EMBL" id="LT670844">
    <property type="protein sequence ID" value="SHJ98091.1"/>
    <property type="molecule type" value="Genomic_DNA"/>
</dbReference>